<sequence length="147" mass="15062">MFAWSAAAVGAFLFTAGVISIRKNKLPRARNWLMLLAGTGLSGILGAVIGWLTGTLGKVGGTATQIVFGVGVPAVIGFAVAWILAIDLHPKKGKPSRVTPWLALLAFPLLVVTFGGVMGSLPDRVNEAVASAGSALSQALGDLINNL</sequence>
<keyword evidence="1" id="KW-1133">Transmembrane helix</keyword>
<name>A0A852ZLF6_9ACTN</name>
<feature type="transmembrane region" description="Helical" evidence="1">
    <location>
        <begin position="98"/>
        <end position="118"/>
    </location>
</feature>
<proteinExistence type="predicted"/>
<accession>A0A852ZLF6</accession>
<feature type="transmembrane region" description="Helical" evidence="1">
    <location>
        <begin position="66"/>
        <end position="86"/>
    </location>
</feature>
<feature type="transmembrane region" description="Helical" evidence="1">
    <location>
        <begin position="33"/>
        <end position="54"/>
    </location>
</feature>
<protein>
    <submittedName>
        <fullName evidence="2">Uncharacterized protein</fullName>
    </submittedName>
</protein>
<keyword evidence="1" id="KW-0812">Transmembrane</keyword>
<keyword evidence="1" id="KW-0472">Membrane</keyword>
<dbReference type="RefSeq" id="WP_179790393.1">
    <property type="nucleotide sequence ID" value="NZ_BAAARR010000031.1"/>
</dbReference>
<comment type="caution">
    <text evidence="2">The sequence shown here is derived from an EMBL/GenBank/DDBJ whole genome shotgun (WGS) entry which is preliminary data.</text>
</comment>
<keyword evidence="3" id="KW-1185">Reference proteome</keyword>
<dbReference type="Proteomes" id="UP000579605">
    <property type="component" value="Unassembled WGS sequence"/>
</dbReference>
<dbReference type="EMBL" id="JACBZH010000001">
    <property type="protein sequence ID" value="NYH92955.1"/>
    <property type="molecule type" value="Genomic_DNA"/>
</dbReference>
<evidence type="ECO:0000313" key="2">
    <source>
        <dbReference type="EMBL" id="NYH92955.1"/>
    </source>
</evidence>
<dbReference type="AlphaFoldDB" id="A0A852ZLF6"/>
<evidence type="ECO:0000256" key="1">
    <source>
        <dbReference type="SAM" id="Phobius"/>
    </source>
</evidence>
<feature type="transmembrane region" description="Helical" evidence="1">
    <location>
        <begin position="6"/>
        <end position="21"/>
    </location>
</feature>
<organism evidence="2 3">
    <name type="scientific">Actinopolymorpha rutila</name>
    <dbReference type="NCBI Taxonomy" id="446787"/>
    <lineage>
        <taxon>Bacteria</taxon>
        <taxon>Bacillati</taxon>
        <taxon>Actinomycetota</taxon>
        <taxon>Actinomycetes</taxon>
        <taxon>Propionibacteriales</taxon>
        <taxon>Actinopolymorphaceae</taxon>
        <taxon>Actinopolymorpha</taxon>
    </lineage>
</organism>
<evidence type="ECO:0000313" key="3">
    <source>
        <dbReference type="Proteomes" id="UP000579605"/>
    </source>
</evidence>
<reference evidence="2 3" key="1">
    <citation type="submission" date="2020-07" db="EMBL/GenBank/DDBJ databases">
        <title>Sequencing the genomes of 1000 actinobacteria strains.</title>
        <authorList>
            <person name="Klenk H.-P."/>
        </authorList>
    </citation>
    <scope>NUCLEOTIDE SEQUENCE [LARGE SCALE GENOMIC DNA]</scope>
    <source>
        <strain evidence="2 3">DSM 18448</strain>
    </source>
</reference>
<gene>
    <name evidence="2" type="ORF">F4554_005593</name>
</gene>